<comment type="caution">
    <text evidence="1">The sequence shown here is derived from an EMBL/GenBank/DDBJ whole genome shotgun (WGS) entry which is preliminary data.</text>
</comment>
<evidence type="ECO:0000313" key="2">
    <source>
        <dbReference type="Proteomes" id="UP000299102"/>
    </source>
</evidence>
<dbReference type="OrthoDB" id="411823at2759"/>
<dbReference type="AlphaFoldDB" id="A0A4C1XHX5"/>
<gene>
    <name evidence="1" type="ORF">EVAR_96030_1</name>
</gene>
<proteinExistence type="predicted"/>
<sequence length="138" mass="15712">MKLGVTSPRSLRKAGLCAYSRAHVGIAGNKRADKFVRRAAFTKKASADYDRFPLSHANKRVLRQIEMTSQMAQILTDHGWFAQYLFRLKLLDSPYCTCDPSKIQNVLHVLEDSTIFYRESVALETGWKSRSPGDTSWK</sequence>
<reference evidence="1 2" key="1">
    <citation type="journal article" date="2019" name="Commun. Biol.">
        <title>The bagworm genome reveals a unique fibroin gene that provides high tensile strength.</title>
        <authorList>
            <person name="Kono N."/>
            <person name="Nakamura H."/>
            <person name="Ohtoshi R."/>
            <person name="Tomita M."/>
            <person name="Numata K."/>
            <person name="Arakawa K."/>
        </authorList>
    </citation>
    <scope>NUCLEOTIDE SEQUENCE [LARGE SCALE GENOMIC DNA]</scope>
</reference>
<dbReference type="Proteomes" id="UP000299102">
    <property type="component" value="Unassembled WGS sequence"/>
</dbReference>
<dbReference type="EMBL" id="BGZK01000822">
    <property type="protein sequence ID" value="GBP61785.1"/>
    <property type="molecule type" value="Genomic_DNA"/>
</dbReference>
<name>A0A4C1XHX5_EUMVA</name>
<evidence type="ECO:0000313" key="1">
    <source>
        <dbReference type="EMBL" id="GBP61785.1"/>
    </source>
</evidence>
<keyword evidence="2" id="KW-1185">Reference proteome</keyword>
<evidence type="ECO:0008006" key="3">
    <source>
        <dbReference type="Google" id="ProtNLM"/>
    </source>
</evidence>
<accession>A0A4C1XHX5</accession>
<protein>
    <recommendedName>
        <fullName evidence="3">RNase H type-1 domain-containing protein</fullName>
    </recommendedName>
</protein>
<organism evidence="1 2">
    <name type="scientific">Eumeta variegata</name>
    <name type="common">Bagworm moth</name>
    <name type="synonym">Eumeta japonica</name>
    <dbReference type="NCBI Taxonomy" id="151549"/>
    <lineage>
        <taxon>Eukaryota</taxon>
        <taxon>Metazoa</taxon>
        <taxon>Ecdysozoa</taxon>
        <taxon>Arthropoda</taxon>
        <taxon>Hexapoda</taxon>
        <taxon>Insecta</taxon>
        <taxon>Pterygota</taxon>
        <taxon>Neoptera</taxon>
        <taxon>Endopterygota</taxon>
        <taxon>Lepidoptera</taxon>
        <taxon>Glossata</taxon>
        <taxon>Ditrysia</taxon>
        <taxon>Tineoidea</taxon>
        <taxon>Psychidae</taxon>
        <taxon>Oiketicinae</taxon>
        <taxon>Eumeta</taxon>
    </lineage>
</organism>